<feature type="transmembrane region" description="Helical" evidence="1">
    <location>
        <begin position="42"/>
        <end position="60"/>
    </location>
</feature>
<protein>
    <recommendedName>
        <fullName evidence="4">7TM GPCR serpentine receptor class x (Srx) domain-containing protein</fullName>
    </recommendedName>
</protein>
<name>A0A016VKG1_9BILA</name>
<reference evidence="3" key="1">
    <citation type="journal article" date="2015" name="Nat. Genet.">
        <title>The genome and transcriptome of the zoonotic hookworm Ancylostoma ceylanicum identify infection-specific gene families.</title>
        <authorList>
            <person name="Schwarz E.M."/>
            <person name="Hu Y."/>
            <person name="Antoshechkin I."/>
            <person name="Miller M.M."/>
            <person name="Sternberg P.W."/>
            <person name="Aroian R.V."/>
        </authorList>
    </citation>
    <scope>NUCLEOTIDE SEQUENCE</scope>
    <source>
        <strain evidence="3">HY135</strain>
    </source>
</reference>
<organism evidence="2 3">
    <name type="scientific">Ancylostoma ceylanicum</name>
    <dbReference type="NCBI Taxonomy" id="53326"/>
    <lineage>
        <taxon>Eukaryota</taxon>
        <taxon>Metazoa</taxon>
        <taxon>Ecdysozoa</taxon>
        <taxon>Nematoda</taxon>
        <taxon>Chromadorea</taxon>
        <taxon>Rhabditida</taxon>
        <taxon>Rhabditina</taxon>
        <taxon>Rhabditomorpha</taxon>
        <taxon>Strongyloidea</taxon>
        <taxon>Ancylostomatidae</taxon>
        <taxon>Ancylostomatinae</taxon>
        <taxon>Ancylostoma</taxon>
    </lineage>
</organism>
<accession>A0A016VKG1</accession>
<proteinExistence type="predicted"/>
<dbReference type="AlphaFoldDB" id="A0A016VKG1"/>
<dbReference type="OrthoDB" id="5873371at2759"/>
<evidence type="ECO:0000256" key="1">
    <source>
        <dbReference type="SAM" id="Phobius"/>
    </source>
</evidence>
<keyword evidence="1" id="KW-0812">Transmembrane</keyword>
<gene>
    <name evidence="2" type="primary">Acey_s0009.g614</name>
    <name evidence="2" type="ORF">Y032_0009g614</name>
</gene>
<dbReference type="EMBL" id="JARK01001345">
    <property type="protein sequence ID" value="EYC27258.1"/>
    <property type="molecule type" value="Genomic_DNA"/>
</dbReference>
<evidence type="ECO:0000313" key="3">
    <source>
        <dbReference type="Proteomes" id="UP000024635"/>
    </source>
</evidence>
<keyword evidence="3" id="KW-1185">Reference proteome</keyword>
<dbReference type="Proteomes" id="UP000024635">
    <property type="component" value="Unassembled WGS sequence"/>
</dbReference>
<feature type="transmembrane region" description="Helical" evidence="1">
    <location>
        <begin position="12"/>
        <end position="30"/>
    </location>
</feature>
<evidence type="ECO:0000313" key="2">
    <source>
        <dbReference type="EMBL" id="EYC27258.1"/>
    </source>
</evidence>
<keyword evidence="1" id="KW-0472">Membrane</keyword>
<comment type="caution">
    <text evidence="2">The sequence shown here is derived from an EMBL/GenBank/DDBJ whole genome shotgun (WGS) entry which is preliminary data.</text>
</comment>
<sequence length="76" mass="8829">MCEDWYKIFDIYFVLSVIAVIYYAYILYLITSSTSLALRSPYFRIFVVTGIFDIIGVIALEYTREELIIGFGSVLH</sequence>
<keyword evidence="1" id="KW-1133">Transmembrane helix</keyword>
<evidence type="ECO:0008006" key="4">
    <source>
        <dbReference type="Google" id="ProtNLM"/>
    </source>
</evidence>